<evidence type="ECO:0000313" key="2">
    <source>
        <dbReference type="Proteomes" id="UP000252100"/>
    </source>
</evidence>
<dbReference type="AlphaFoldDB" id="A0A345C2D7"/>
<proteinExistence type="predicted"/>
<dbReference type="EMBL" id="CP031092">
    <property type="protein sequence ID" value="AXF57368.1"/>
    <property type="molecule type" value="Genomic_DNA"/>
</dbReference>
<sequence>MDILSVILHQKPQKGRIDNRFATDPTVPVAFSNCNLYELLRIFTDGFGIDCVALIKKFVTNIVIQAIFHLF</sequence>
<organism evidence="1 2">
    <name type="scientific">Salicibibacter kimchii</name>
    <dbReference type="NCBI Taxonomy" id="2099786"/>
    <lineage>
        <taxon>Bacteria</taxon>
        <taxon>Bacillati</taxon>
        <taxon>Bacillota</taxon>
        <taxon>Bacilli</taxon>
        <taxon>Bacillales</taxon>
        <taxon>Bacillaceae</taxon>
        <taxon>Salicibibacter</taxon>
    </lineage>
</organism>
<keyword evidence="2" id="KW-1185">Reference proteome</keyword>
<name>A0A345C2D7_9BACI</name>
<dbReference type="KEGG" id="rue:DT065_16120"/>
<evidence type="ECO:0000313" key="1">
    <source>
        <dbReference type="EMBL" id="AXF57368.1"/>
    </source>
</evidence>
<dbReference type="Proteomes" id="UP000252100">
    <property type="component" value="Chromosome"/>
</dbReference>
<protein>
    <submittedName>
        <fullName evidence="1">Uncharacterized protein</fullName>
    </submittedName>
</protein>
<gene>
    <name evidence="1" type="ORF">DT065_16120</name>
</gene>
<reference evidence="1 2" key="1">
    <citation type="journal article" date="2018" name="J. Microbiol.">
        <title>Salicibibacter kimchii gen. nov., sp. nov., a moderately halophilic and alkalitolerant bacterium in the family Bacillaceae, isolated from kimchi.</title>
        <authorList>
            <person name="Jang J.Y."/>
            <person name="Oh Y.J."/>
            <person name="Lim S.K."/>
            <person name="Park H.K."/>
            <person name="Lee C."/>
            <person name="Kim J.Y."/>
            <person name="Lee M.A."/>
            <person name="Choi H.J."/>
        </authorList>
    </citation>
    <scope>NUCLEOTIDE SEQUENCE [LARGE SCALE GENOMIC DNA]</scope>
    <source>
        <strain evidence="1 2">NKC1-1</strain>
    </source>
</reference>
<accession>A0A345C2D7</accession>